<gene>
    <name evidence="2" type="ORF">NCTC10738_00573</name>
</gene>
<feature type="signal peptide" evidence="1">
    <location>
        <begin position="1"/>
        <end position="20"/>
    </location>
</feature>
<keyword evidence="1" id="KW-0732">Signal</keyword>
<proteinExistence type="predicted"/>
<dbReference type="InterPro" id="IPR013078">
    <property type="entry name" value="His_Pase_superF_clade-1"/>
</dbReference>
<organism evidence="2 3">
    <name type="scientific">Shewanella algae</name>
    <dbReference type="NCBI Taxonomy" id="38313"/>
    <lineage>
        <taxon>Bacteria</taxon>
        <taxon>Pseudomonadati</taxon>
        <taxon>Pseudomonadota</taxon>
        <taxon>Gammaproteobacteria</taxon>
        <taxon>Alteromonadales</taxon>
        <taxon>Shewanellaceae</taxon>
        <taxon>Shewanella</taxon>
    </lineage>
</organism>
<dbReference type="Pfam" id="PF00300">
    <property type="entry name" value="His_Phos_1"/>
    <property type="match status" value="1"/>
</dbReference>
<dbReference type="EMBL" id="UGYO01000001">
    <property type="protein sequence ID" value="SUI50771.1"/>
    <property type="molecule type" value="Genomic_DNA"/>
</dbReference>
<dbReference type="Proteomes" id="UP000254069">
    <property type="component" value="Unassembled WGS sequence"/>
</dbReference>
<reference evidence="2 3" key="1">
    <citation type="submission" date="2018-06" db="EMBL/GenBank/DDBJ databases">
        <authorList>
            <consortium name="Pathogen Informatics"/>
            <person name="Doyle S."/>
        </authorList>
    </citation>
    <scope>NUCLEOTIDE SEQUENCE [LARGE SCALE GENOMIC DNA]</scope>
    <source>
        <strain evidence="2 3">NCTC10738</strain>
    </source>
</reference>
<evidence type="ECO:0000256" key="1">
    <source>
        <dbReference type="SAM" id="SignalP"/>
    </source>
</evidence>
<protein>
    <submittedName>
        <fullName evidence="2">Alpha-ribazole phosphatase</fullName>
    </submittedName>
</protein>
<dbReference type="Gene3D" id="3.40.50.1240">
    <property type="entry name" value="Phosphoglycerate mutase-like"/>
    <property type="match status" value="1"/>
</dbReference>
<name>A0A379YX47_9GAMM</name>
<dbReference type="AlphaFoldDB" id="A0A379YX47"/>
<evidence type="ECO:0000313" key="3">
    <source>
        <dbReference type="Proteomes" id="UP000254069"/>
    </source>
</evidence>
<keyword evidence="3" id="KW-1185">Reference proteome</keyword>
<feature type="chain" id="PRO_5017028859" evidence="1">
    <location>
        <begin position="21"/>
        <end position="168"/>
    </location>
</feature>
<evidence type="ECO:0000313" key="2">
    <source>
        <dbReference type="EMBL" id="SUI50771.1"/>
    </source>
</evidence>
<dbReference type="InterPro" id="IPR029033">
    <property type="entry name" value="His_PPase_superfam"/>
</dbReference>
<dbReference type="SMART" id="SM00855">
    <property type="entry name" value="PGAM"/>
    <property type="match status" value="1"/>
</dbReference>
<accession>A0A379YX47</accession>
<dbReference type="CDD" id="cd07067">
    <property type="entry name" value="HP_PGM_like"/>
    <property type="match status" value="1"/>
</dbReference>
<dbReference type="RefSeq" id="WP_115389134.1">
    <property type="nucleotide sequence ID" value="NZ_AP024609.1"/>
</dbReference>
<dbReference type="SUPFAM" id="SSF53254">
    <property type="entry name" value="Phosphoglycerate mutase-like"/>
    <property type="match status" value="1"/>
</dbReference>
<sequence>MVRIFLLLCLSVFFSLPSLAADTNQTIFLVRHAEKAQGTDPGLTAAGKARAEALAEALRDTQLQRLMSSEFRRTQETLAPIATAKQLRIEVFPAKAGLEAHINAIADAVKANQGNVLIAGHSNTVPAIIKALGGPLVSLNEQQYDQLFILTLGEQGPTGLVTTHFGSQ</sequence>